<dbReference type="GO" id="GO:0032977">
    <property type="term" value="F:membrane insertase activity"/>
    <property type="evidence" value="ECO:0007669"/>
    <property type="project" value="InterPro"/>
</dbReference>
<evidence type="ECO:0000256" key="4">
    <source>
        <dbReference type="ARBA" id="ARBA00022989"/>
    </source>
</evidence>
<organism evidence="11 12">
    <name type="scientific">Arabidopsis thaliana</name>
    <name type="common">Mouse-ear cress</name>
    <dbReference type="NCBI Taxonomy" id="3702"/>
    <lineage>
        <taxon>Eukaryota</taxon>
        <taxon>Viridiplantae</taxon>
        <taxon>Streptophyta</taxon>
        <taxon>Embryophyta</taxon>
        <taxon>Tracheophyta</taxon>
        <taxon>Spermatophyta</taxon>
        <taxon>Magnoliopsida</taxon>
        <taxon>eudicotyledons</taxon>
        <taxon>Gunneridae</taxon>
        <taxon>Pentapetalae</taxon>
        <taxon>rosids</taxon>
        <taxon>malvids</taxon>
        <taxon>Brassicales</taxon>
        <taxon>Brassicaceae</taxon>
        <taxon>Camelineae</taxon>
        <taxon>Arabidopsis</taxon>
    </lineage>
</organism>
<gene>
    <name evidence="11 13" type="primary">ALB3</name>
    <name evidence="11" type="synonym">ABL3</name>
    <name evidence="11" type="synonym">ALBINO 3</name>
    <name evidence="10 11" type="ordered locus">At2g28800</name>
    <name evidence="11" type="ORF">F8N16.9</name>
    <name evidence="11" type="ORF">F8N16_9</name>
</gene>
<feature type="compositionally biased region" description="Acidic residues" evidence="7">
    <location>
        <begin position="381"/>
        <end position="401"/>
    </location>
</feature>
<dbReference type="PANTHER" id="PTHR12428">
    <property type="entry name" value="OXA1"/>
    <property type="match status" value="1"/>
</dbReference>
<comment type="subcellular location">
    <subcellularLocation>
        <location evidence="1 6">Membrane</location>
        <topology evidence="1 6">Multi-pass membrane protein</topology>
    </subcellularLocation>
</comment>
<feature type="transmembrane region" description="Helical" evidence="8">
    <location>
        <begin position="138"/>
        <end position="159"/>
    </location>
</feature>
<keyword evidence="4 8" id="KW-1133">Transmembrane helix</keyword>
<dbReference type="InterPro" id="IPR047196">
    <property type="entry name" value="YidC_ALB_C"/>
</dbReference>
<evidence type="ECO:0000259" key="9">
    <source>
        <dbReference type="Pfam" id="PF02096"/>
    </source>
</evidence>
<feature type="domain" description="Membrane insertase YidC/Oxa/ALB C-terminal" evidence="9">
    <location>
        <begin position="140"/>
        <end position="324"/>
    </location>
</feature>
<proteinExistence type="evidence at protein level"/>
<evidence type="ECO:0000256" key="2">
    <source>
        <dbReference type="ARBA" id="ARBA00010583"/>
    </source>
</evidence>
<keyword evidence="14 15" id="KW-1267">Proteomics identification</keyword>
<comment type="similarity">
    <text evidence="2">Belongs to the OXA1/ALB3/YidC (TC 2.A.9.2) family.</text>
</comment>
<evidence type="ECO:0000256" key="7">
    <source>
        <dbReference type="SAM" id="MobiDB-lite"/>
    </source>
</evidence>
<dbReference type="EMBL" id="CP002685">
    <property type="protein sequence ID" value="AEC08175.1"/>
    <property type="molecule type" value="Genomic_DNA"/>
</dbReference>
<dbReference type="ProteomicsDB" id="218083"/>
<reference evidence="12" key="3">
    <citation type="journal article" date="2017" name="Plant J.">
        <title>Araport11: a complete reannotation of the Arabidopsis thaliana reference genome.</title>
        <authorList>
            <person name="Cheng C.Y."/>
            <person name="Krishnakumar V."/>
            <person name="Chan A.P."/>
            <person name="Thibaud-Nissen F."/>
            <person name="Schobel S."/>
            <person name="Town C.D."/>
        </authorList>
    </citation>
    <scope>GENOME REANNOTATION</scope>
    <source>
        <strain evidence="12">cv. Columbia</strain>
    </source>
</reference>
<feature type="transmembrane region" description="Helical" evidence="8">
    <location>
        <begin position="284"/>
        <end position="309"/>
    </location>
</feature>
<reference evidence="11 12" key="1">
    <citation type="journal article" date="1999" name="Nature">
        <title>Sequence and analysis of chromosome 2 of the plant Arabidopsis thaliana.</title>
        <authorList>
            <person name="Lin X."/>
            <person name="Kaul S."/>
            <person name="Rounsley S."/>
            <person name="Shea T.P."/>
            <person name="Benito M.I."/>
            <person name="Town C.D."/>
            <person name="Fujii C.Y."/>
            <person name="Mason T."/>
            <person name="Bowman C.L."/>
            <person name="Barnstead M."/>
            <person name="Feldblyum T.V."/>
            <person name="Buell C.R."/>
            <person name="Ketchum K.A."/>
            <person name="Lee J."/>
            <person name="Ronning C.M."/>
            <person name="Koo H.L."/>
            <person name="Moffat K.S."/>
            <person name="Cronin L.A."/>
            <person name="Shen M."/>
            <person name="Pai G."/>
            <person name="Van Aken S."/>
            <person name="Umayam L."/>
            <person name="Tallon L.J."/>
            <person name="Gill J.E."/>
            <person name="Adams M.D."/>
            <person name="Carrera A.J."/>
            <person name="Creasy T.H."/>
            <person name="Goodman H.M."/>
            <person name="Somerville C.R."/>
            <person name="Copenhaver G.P."/>
            <person name="Preuss D."/>
            <person name="Nierman W.C."/>
            <person name="White O."/>
            <person name="Eisen J.A."/>
            <person name="Salzberg S.L."/>
            <person name="Fraser C.M."/>
            <person name="Venter J.C."/>
        </authorList>
    </citation>
    <scope>NUCLEOTIDE SEQUENCE [LARGE SCALE GENOMIC DNA]</scope>
    <source>
        <strain evidence="12">cv. Columbia</strain>
    </source>
</reference>
<evidence type="ECO:0007829" key="14">
    <source>
        <dbReference type="PeptideAtlas" id="F4IJM1"/>
    </source>
</evidence>
<dbReference type="OrthoDB" id="2148490at2759"/>
<accession>F4IJM1</accession>
<evidence type="ECO:0000256" key="5">
    <source>
        <dbReference type="ARBA" id="ARBA00023136"/>
    </source>
</evidence>
<dbReference type="InterPro" id="IPR001708">
    <property type="entry name" value="YidC/ALB3/OXA1/COX18"/>
</dbReference>
<keyword evidence="3 6" id="KW-0812">Transmembrane</keyword>
<dbReference type="RefSeq" id="NP_001189626.1">
    <property type="nucleotide sequence ID" value="NM_001202697.1"/>
</dbReference>
<dbReference type="SMR" id="F4IJM1"/>
<feature type="region of interest" description="Disordered" evidence="7">
    <location>
        <begin position="363"/>
        <end position="432"/>
    </location>
</feature>
<dbReference type="AlphaFoldDB" id="F4IJM1"/>
<reference evidence="16" key="2">
    <citation type="journal article" date="2009" name="Plant Physiol.">
        <title>Large-scale Arabidopsis phosphoproteome profiling reveals novel chloroplast kinase substrates and phosphorylation networks.</title>
        <authorList>
            <person name="Reiland S."/>
            <person name="Messerli G."/>
            <person name="Baerenfaller K."/>
            <person name="Gerrits B."/>
            <person name="Endler A."/>
            <person name="Grossmann J."/>
            <person name="Gruissem W."/>
            <person name="Baginsky S."/>
        </authorList>
    </citation>
    <scope>IDENTIFICATION BY MASS SPECTROMETRY [LARGE SCALE ANALYSIS]</scope>
</reference>
<dbReference type="InterPro" id="IPR028055">
    <property type="entry name" value="YidC/Oxa/ALB_C"/>
</dbReference>
<dbReference type="GO" id="GO:0016020">
    <property type="term" value="C:membrane"/>
    <property type="evidence" value="ECO:0007669"/>
    <property type="project" value="UniProtKB-SubCell"/>
</dbReference>
<dbReference type="Pfam" id="PF02096">
    <property type="entry name" value="60KD_IMP"/>
    <property type="match status" value="1"/>
</dbReference>
<comment type="similarity">
    <text evidence="6">Belongs to the OXA1/ALB3/YidC family.</text>
</comment>
<evidence type="ECO:0000313" key="12">
    <source>
        <dbReference type="Proteomes" id="UP000006548"/>
    </source>
</evidence>
<keyword evidence="12" id="KW-1185">Reference proteome</keyword>
<sequence length="432" mass="47072">MARVLVSSPSSFFGSPLIKPSSSLRHSGVGGGGTAQFLPYRSNNNKLFTTSTTVRFSLNEIPPFHGLDSSVDIGAIFTRAESLLYTIADAAVVGADSVVTTDSSAVQKSGGWFGFISDAMELVLKILKDGLSAVHVPYAYGFAIILLTIIVKAATYPLTKQQVESTLAMQNLQPKIKAIQQRYAGNQERIQLETSRLYKQAGVNPLAGFFWIPSLGGPTSIAARQSGSGISWLFPFVDGHPPLGWYDTVAYLVLPVLLIASQYVSMEIMKPPQTDDPAQKNTLLVFKFLPLMIGYFALSVPSGLSIYWLTNNVLSTAQQVYLRKLGGAKPNMDENASKIISAGRAKRSIAQPDDAGERFRQLKEQEKRSKKNKAVAKDTVELVEESQSESEEGSDDEEEEAREGALASSTTSKPLPEVGQRRSKRSKRKRTV</sequence>
<feature type="transmembrane region" description="Helical" evidence="8">
    <location>
        <begin position="243"/>
        <end position="264"/>
    </location>
</feature>
<dbReference type="GeneID" id="817429"/>
<feature type="compositionally biased region" description="Basic residues" evidence="7">
    <location>
        <begin position="421"/>
        <end position="432"/>
    </location>
</feature>
<evidence type="ECO:0000256" key="6">
    <source>
        <dbReference type="RuleBase" id="RU003945"/>
    </source>
</evidence>
<evidence type="ECO:0007829" key="15">
    <source>
        <dbReference type="ProteomicsDB" id="F4IJM1"/>
    </source>
</evidence>
<evidence type="ECO:0007829" key="16">
    <source>
        <dbReference type="PubMed" id="19376835"/>
    </source>
</evidence>
<dbReference type="TAIR" id="AT2G28800">
    <property type="gene designation" value="ALB3"/>
</dbReference>
<evidence type="ECO:0000256" key="3">
    <source>
        <dbReference type="ARBA" id="ARBA00022692"/>
    </source>
</evidence>
<dbReference type="PANTHER" id="PTHR12428:SF47">
    <property type="entry name" value="INNER MEMBRANE PROTEIN ALBINO3, CHLOROPLASTIC"/>
    <property type="match status" value="1"/>
</dbReference>
<evidence type="ECO:0000313" key="13">
    <source>
        <dbReference type="TAIR" id="AT2G28800"/>
    </source>
</evidence>
<dbReference type="Araport" id="AT2G28800"/>
<name>F4IJM1_ARATH</name>
<evidence type="ECO:0000256" key="1">
    <source>
        <dbReference type="ARBA" id="ARBA00004141"/>
    </source>
</evidence>
<dbReference type="CDD" id="cd20070">
    <property type="entry name" value="5TM_YidC_Alb3"/>
    <property type="match status" value="1"/>
</dbReference>
<evidence type="ECO:0000313" key="11">
    <source>
        <dbReference type="EMBL" id="AEC08175.1"/>
    </source>
</evidence>
<dbReference type="ExpressionAtlas" id="F4IJM1">
    <property type="expression patterns" value="baseline and differential"/>
</dbReference>
<dbReference type="Proteomes" id="UP000006548">
    <property type="component" value="Chromosome 2"/>
</dbReference>
<keyword evidence="5 8" id="KW-0472">Membrane</keyword>
<evidence type="ECO:0000313" key="10">
    <source>
        <dbReference type="Araport" id="AT2G28800"/>
    </source>
</evidence>
<protein>
    <submittedName>
        <fullName evidence="11">63 kDa inner membrane family protein</fullName>
    </submittedName>
</protein>
<evidence type="ECO:0000256" key="8">
    <source>
        <dbReference type="SAM" id="Phobius"/>
    </source>
</evidence>